<feature type="transmembrane region" description="Helical" evidence="8">
    <location>
        <begin position="74"/>
        <end position="95"/>
    </location>
</feature>
<organism evidence="10 11">
    <name type="scientific">Alkalispirochaeta americana</name>
    <dbReference type="NCBI Taxonomy" id="159291"/>
    <lineage>
        <taxon>Bacteria</taxon>
        <taxon>Pseudomonadati</taxon>
        <taxon>Spirochaetota</taxon>
        <taxon>Spirochaetia</taxon>
        <taxon>Spirochaetales</taxon>
        <taxon>Spirochaetaceae</taxon>
        <taxon>Alkalispirochaeta</taxon>
    </lineage>
</organism>
<evidence type="ECO:0000313" key="11">
    <source>
        <dbReference type="Proteomes" id="UP000186400"/>
    </source>
</evidence>
<dbReference type="Pfam" id="PF00528">
    <property type="entry name" value="BPD_transp_1"/>
    <property type="match status" value="1"/>
</dbReference>
<evidence type="ECO:0000256" key="8">
    <source>
        <dbReference type="RuleBase" id="RU363032"/>
    </source>
</evidence>
<dbReference type="STRING" id="159291.SAMN05920897_1332"/>
<accession>A0A1N6XWV6</accession>
<name>A0A1N6XWV6_9SPIO</name>
<keyword evidence="4" id="KW-1003">Cell membrane</keyword>
<dbReference type="Gene3D" id="1.10.3720.10">
    <property type="entry name" value="MetI-like"/>
    <property type="match status" value="1"/>
</dbReference>
<dbReference type="PANTHER" id="PTHR43744">
    <property type="entry name" value="ABC TRANSPORTER PERMEASE PROTEIN MG189-RELATED-RELATED"/>
    <property type="match status" value="1"/>
</dbReference>
<sequence>MKISIVERNLLIFVLLFIMILSVFPFLFMFIIAMKSPGESVTGLSSLYVLSPTFDNFIRVNQIIPLYRNMLNSVVVSSFGALTTVFFCALAGFAFAKYEFPGKEVMFFVMIATMMVPEETSVIPVFIIIRNLGWVNNLLSLIVPKIATAIGIFYMRQYITAFPSSVMEQSRIDGCGEFRIFWNIVLPNITPALAAWGSISFIVRWNELLWPLLFMRSRVMYTLTVAISLLPTAEGLSTPWQVIMAGAAVSVIPLIGIYFMLQRFQIAGLMTGSLKG</sequence>
<evidence type="ECO:0000256" key="6">
    <source>
        <dbReference type="ARBA" id="ARBA00022989"/>
    </source>
</evidence>
<dbReference type="SUPFAM" id="SSF161098">
    <property type="entry name" value="MetI-like"/>
    <property type="match status" value="1"/>
</dbReference>
<evidence type="ECO:0000259" key="9">
    <source>
        <dbReference type="PROSITE" id="PS50928"/>
    </source>
</evidence>
<dbReference type="Proteomes" id="UP000186400">
    <property type="component" value="Unassembled WGS sequence"/>
</dbReference>
<proteinExistence type="inferred from homology"/>
<evidence type="ECO:0000256" key="1">
    <source>
        <dbReference type="ARBA" id="ARBA00004651"/>
    </source>
</evidence>
<feature type="domain" description="ABC transmembrane type-1" evidence="9">
    <location>
        <begin position="70"/>
        <end position="261"/>
    </location>
</feature>
<feature type="transmembrane region" description="Helical" evidence="8">
    <location>
        <begin position="242"/>
        <end position="261"/>
    </location>
</feature>
<dbReference type="CDD" id="cd06261">
    <property type="entry name" value="TM_PBP2"/>
    <property type="match status" value="1"/>
</dbReference>
<evidence type="ECO:0000256" key="4">
    <source>
        <dbReference type="ARBA" id="ARBA00022475"/>
    </source>
</evidence>
<comment type="subcellular location">
    <subcellularLocation>
        <location evidence="1 8">Cell membrane</location>
        <topology evidence="1 8">Multi-pass membrane protein</topology>
    </subcellularLocation>
</comment>
<protein>
    <recommendedName>
        <fullName evidence="2">sn-glycerol-3-phosphate transport system permease protein UgpE</fullName>
    </recommendedName>
</protein>
<dbReference type="InterPro" id="IPR000515">
    <property type="entry name" value="MetI-like"/>
</dbReference>
<feature type="transmembrane region" description="Helical" evidence="8">
    <location>
        <begin position="107"/>
        <end position="129"/>
    </location>
</feature>
<dbReference type="GO" id="GO:0005886">
    <property type="term" value="C:plasma membrane"/>
    <property type="evidence" value="ECO:0007669"/>
    <property type="project" value="UniProtKB-SubCell"/>
</dbReference>
<dbReference type="RefSeq" id="WP_076489961.1">
    <property type="nucleotide sequence ID" value="NZ_FTMS01000033.1"/>
</dbReference>
<keyword evidence="7 8" id="KW-0472">Membrane</keyword>
<dbReference type="AlphaFoldDB" id="A0A1N6XWV6"/>
<reference evidence="10 11" key="1">
    <citation type="submission" date="2017-01" db="EMBL/GenBank/DDBJ databases">
        <authorList>
            <person name="Mah S.A."/>
            <person name="Swanson W.J."/>
            <person name="Moy G.W."/>
            <person name="Vacquier V.D."/>
        </authorList>
    </citation>
    <scope>NUCLEOTIDE SEQUENCE [LARGE SCALE GENOMIC DNA]</scope>
    <source>
        <strain evidence="10 11">ASpG1</strain>
    </source>
</reference>
<dbReference type="PANTHER" id="PTHR43744:SF8">
    <property type="entry name" value="SN-GLYCEROL-3-PHOSPHATE TRANSPORT SYSTEM PERMEASE PROTEIN UGPE"/>
    <property type="match status" value="1"/>
</dbReference>
<evidence type="ECO:0000313" key="10">
    <source>
        <dbReference type="EMBL" id="SIR06862.1"/>
    </source>
</evidence>
<comment type="similarity">
    <text evidence="8">Belongs to the binding-protein-dependent transport system permease family.</text>
</comment>
<evidence type="ECO:0000256" key="3">
    <source>
        <dbReference type="ARBA" id="ARBA00022448"/>
    </source>
</evidence>
<feature type="transmembrane region" description="Helical" evidence="8">
    <location>
        <begin position="208"/>
        <end position="230"/>
    </location>
</feature>
<dbReference type="EMBL" id="FTMS01000033">
    <property type="protein sequence ID" value="SIR06862.1"/>
    <property type="molecule type" value="Genomic_DNA"/>
</dbReference>
<keyword evidence="6 8" id="KW-1133">Transmembrane helix</keyword>
<feature type="transmembrane region" description="Helical" evidence="8">
    <location>
        <begin position="141"/>
        <end position="159"/>
    </location>
</feature>
<keyword evidence="11" id="KW-1185">Reference proteome</keyword>
<evidence type="ECO:0000256" key="2">
    <source>
        <dbReference type="ARBA" id="ARBA00020515"/>
    </source>
</evidence>
<gene>
    <name evidence="10" type="ORF">SAMN05920897_1332</name>
</gene>
<dbReference type="GO" id="GO:0055085">
    <property type="term" value="P:transmembrane transport"/>
    <property type="evidence" value="ECO:0007669"/>
    <property type="project" value="InterPro"/>
</dbReference>
<evidence type="ECO:0000256" key="5">
    <source>
        <dbReference type="ARBA" id="ARBA00022692"/>
    </source>
</evidence>
<evidence type="ECO:0000256" key="7">
    <source>
        <dbReference type="ARBA" id="ARBA00023136"/>
    </source>
</evidence>
<keyword evidence="3 8" id="KW-0813">Transport</keyword>
<feature type="transmembrane region" description="Helical" evidence="8">
    <location>
        <begin position="180"/>
        <end position="202"/>
    </location>
</feature>
<dbReference type="InterPro" id="IPR035906">
    <property type="entry name" value="MetI-like_sf"/>
</dbReference>
<dbReference type="PROSITE" id="PS50928">
    <property type="entry name" value="ABC_TM1"/>
    <property type="match status" value="1"/>
</dbReference>
<keyword evidence="5 8" id="KW-0812">Transmembrane</keyword>
<feature type="transmembrane region" description="Helical" evidence="8">
    <location>
        <begin position="12"/>
        <end position="34"/>
    </location>
</feature>
<dbReference type="OrthoDB" id="9773467at2"/>